<dbReference type="PANTHER" id="PTHR31563">
    <property type="entry name" value="ION CHANNEL POLLUX-RELATED"/>
    <property type="match status" value="1"/>
</dbReference>
<dbReference type="InParanoid" id="C1FFG1"/>
<keyword evidence="2" id="KW-0812">Transmembrane</keyword>
<evidence type="ECO:0000256" key="2">
    <source>
        <dbReference type="SAM" id="Phobius"/>
    </source>
</evidence>
<evidence type="ECO:0000256" key="1">
    <source>
        <dbReference type="SAM" id="MobiDB-lite"/>
    </source>
</evidence>
<dbReference type="GO" id="GO:0006811">
    <property type="term" value="P:monoatomic ion transport"/>
    <property type="evidence" value="ECO:0007669"/>
    <property type="project" value="InterPro"/>
</dbReference>
<evidence type="ECO:0000313" key="3">
    <source>
        <dbReference type="EMBL" id="ACO69363.1"/>
    </source>
</evidence>
<dbReference type="KEGG" id="mis:MICPUN_101757"/>
<feature type="transmembrane region" description="Helical" evidence="2">
    <location>
        <begin position="153"/>
        <end position="173"/>
    </location>
</feature>
<gene>
    <name evidence="3" type="ORF">MICPUN_101757</name>
</gene>
<dbReference type="PANTHER" id="PTHR31563:SF10">
    <property type="entry name" value="ION CHANNEL POLLUX-RELATED"/>
    <property type="match status" value="1"/>
</dbReference>
<reference evidence="3 4" key="1">
    <citation type="journal article" date="2009" name="Science">
        <title>Green evolution and dynamic adaptations revealed by genomes of the marine picoeukaryotes Micromonas.</title>
        <authorList>
            <person name="Worden A.Z."/>
            <person name="Lee J.H."/>
            <person name="Mock T."/>
            <person name="Rouze P."/>
            <person name="Simmons M.P."/>
            <person name="Aerts A.L."/>
            <person name="Allen A.E."/>
            <person name="Cuvelier M.L."/>
            <person name="Derelle E."/>
            <person name="Everett M.V."/>
            <person name="Foulon E."/>
            <person name="Grimwood J."/>
            <person name="Gundlach H."/>
            <person name="Henrissat B."/>
            <person name="Napoli C."/>
            <person name="McDonald S.M."/>
            <person name="Parker M.S."/>
            <person name="Rombauts S."/>
            <person name="Salamov A."/>
            <person name="Von Dassow P."/>
            <person name="Badger J.H."/>
            <person name="Coutinho P.M."/>
            <person name="Demir E."/>
            <person name="Dubchak I."/>
            <person name="Gentemann C."/>
            <person name="Eikrem W."/>
            <person name="Gready J.E."/>
            <person name="John U."/>
            <person name="Lanier W."/>
            <person name="Lindquist E.A."/>
            <person name="Lucas S."/>
            <person name="Mayer K.F."/>
            <person name="Moreau H."/>
            <person name="Not F."/>
            <person name="Otillar R."/>
            <person name="Panaud O."/>
            <person name="Pangilinan J."/>
            <person name="Paulsen I."/>
            <person name="Piegu B."/>
            <person name="Poliakov A."/>
            <person name="Robbens S."/>
            <person name="Schmutz J."/>
            <person name="Toulza E."/>
            <person name="Wyss T."/>
            <person name="Zelensky A."/>
            <person name="Zhou K."/>
            <person name="Armbrust E.V."/>
            <person name="Bhattacharya D."/>
            <person name="Goodenough U.W."/>
            <person name="Van de Peer Y."/>
            <person name="Grigoriev I.V."/>
        </authorList>
    </citation>
    <scope>NUCLEOTIDE SEQUENCE [LARGE SCALE GENOMIC DNA]</scope>
    <source>
        <strain evidence="4">RCC299 / NOUM17</strain>
    </source>
</reference>
<dbReference type="Proteomes" id="UP000002009">
    <property type="component" value="Chromosome 8"/>
</dbReference>
<dbReference type="EMBL" id="CP001575">
    <property type="protein sequence ID" value="ACO69363.1"/>
    <property type="molecule type" value="Genomic_DNA"/>
</dbReference>
<organism evidence="3 4">
    <name type="scientific">Micromonas commoda (strain RCC299 / NOUM17 / CCMP2709)</name>
    <name type="common">Picoplanktonic green alga</name>
    <dbReference type="NCBI Taxonomy" id="296587"/>
    <lineage>
        <taxon>Eukaryota</taxon>
        <taxon>Viridiplantae</taxon>
        <taxon>Chlorophyta</taxon>
        <taxon>Mamiellophyceae</taxon>
        <taxon>Mamiellales</taxon>
        <taxon>Mamiellaceae</taxon>
        <taxon>Micromonas</taxon>
    </lineage>
</organism>
<dbReference type="GeneID" id="8245458"/>
<dbReference type="InterPro" id="IPR044849">
    <property type="entry name" value="CASTOR/POLLUX/SYM8-like"/>
</dbReference>
<evidence type="ECO:0000313" key="4">
    <source>
        <dbReference type="Proteomes" id="UP000002009"/>
    </source>
</evidence>
<name>C1FFG1_MICCC</name>
<dbReference type="RefSeq" id="XP_002508105.1">
    <property type="nucleotide sequence ID" value="XM_002508059.1"/>
</dbReference>
<sequence length="937" mass="104968">MTKIAPDGRLEPEDGGGLLSAVGVPNVLEKIGLSDAPARYQDASVAKKEVLRSARDLPRNMTSRISRLDRLGYKLENRIAANPNYPFKLVVIFTSVVLVLVGLLYHYLAARPAVAQFDVFGSNSWADGIYLALSLVIAAGVDDSVPDKMGLRFVYVSLIIFGLVIFAVVVGFITKQIDDFLVTIAEGHTKVAEDKHTLILGWNEATLRVVVQICFLRRQYQQTNERRFLNMFPFAWIKRFTFLLETPSTSLAVSNVVLMTNQLSKAEMHEQLEQILAERGIDPKRTRIGRDIICRVGDPTNVNDLIRVGAHKASAILIMMSKMDQVEEEESDGTIHNGATLRVLLALRHVLFTNSYTHAKGTGLNPDLRVVVQMSNPSEYVDAACFAHDNGNPAVIPVDLTKFSNALMFNCAAQPGLSAILLDLLDFEGPAIRRRIAKNLRSGRFNVKGDCVGKTYGETLKQFTTAAFIGILRPGMSEKDMRSQGFGLCPRMDIVIEPDDLLIFIGPRVNPVHHYKNLGVFEEYAGEALKMHSMHPKIEAKRMENGPVNSKKKRNLLVCGWRSVWEQYPQRLRSRLNEIVRQRLPGSIVIFVNAVTCEDFENLMEKIELKPVGDNQYCVDNVSSSTEALWWKGIVVKHIQGDAAQLETLRPVITDNTVDAAIVLGTQANHNLAGRHRDTRVMNIILMLRKLWNEKDEGVPMHIVGENTEDMTARLALAPPRHGQNRIHNGERFIEYEPDFVNQMAVIARALVQTLAYPLIDSARSELFDDDPDSTQLVTVHASEYVPLDTKLRYGVVRAAVYRARGEHSICLGVLWADGTSDLLKKHDEPVSFVEDDRLIVLRRWAKGFHGADGVIEFQDELADKKEELAEMVGVQSARKERKDKSSKKEKKEKKDKSDKKKKSEREKLEKKDSAERIDVVPSTAFDGDSFDGDPGQ</sequence>
<proteinExistence type="predicted"/>
<keyword evidence="2" id="KW-1133">Transmembrane helix</keyword>
<feature type="region of interest" description="Disordered" evidence="1">
    <location>
        <begin position="873"/>
        <end position="937"/>
    </location>
</feature>
<dbReference type="Gene3D" id="1.10.287.70">
    <property type="match status" value="1"/>
</dbReference>
<protein>
    <recommendedName>
        <fullName evidence="5">Ion channel</fullName>
    </recommendedName>
</protein>
<evidence type="ECO:0008006" key="5">
    <source>
        <dbReference type="Google" id="ProtNLM"/>
    </source>
</evidence>
<feature type="transmembrane region" description="Helical" evidence="2">
    <location>
        <begin position="87"/>
        <end position="108"/>
    </location>
</feature>
<feature type="compositionally biased region" description="Basic and acidic residues" evidence="1">
    <location>
        <begin position="893"/>
        <end position="919"/>
    </location>
</feature>
<dbReference type="Gene3D" id="3.40.50.720">
    <property type="entry name" value="NAD(P)-binding Rossmann-like Domain"/>
    <property type="match status" value="1"/>
</dbReference>
<dbReference type="OrthoDB" id="414047at2759"/>
<dbReference type="AlphaFoldDB" id="C1FFG1"/>
<feature type="transmembrane region" description="Helical" evidence="2">
    <location>
        <begin position="120"/>
        <end position="141"/>
    </location>
</feature>
<keyword evidence="4" id="KW-1185">Reference proteome</keyword>
<accession>C1FFG1</accession>
<keyword evidence="2" id="KW-0472">Membrane</keyword>
<dbReference type="SUPFAM" id="SSF81324">
    <property type="entry name" value="Voltage-gated potassium channels"/>
    <property type="match status" value="1"/>
</dbReference>